<name>A0A0P1B3Y7_PLAHL</name>
<dbReference type="RefSeq" id="XP_024585421.1">
    <property type="nucleotide sequence ID" value="XM_024720198.1"/>
</dbReference>
<protein>
    <submittedName>
        <fullName evidence="2">Uncharacterized protein</fullName>
    </submittedName>
</protein>
<reference evidence="3" key="1">
    <citation type="submission" date="2014-09" db="EMBL/GenBank/DDBJ databases">
        <authorList>
            <person name="Sharma Rahul"/>
            <person name="Thines Marco"/>
        </authorList>
    </citation>
    <scope>NUCLEOTIDE SEQUENCE [LARGE SCALE GENOMIC DNA]</scope>
</reference>
<evidence type="ECO:0000256" key="1">
    <source>
        <dbReference type="SAM" id="Phobius"/>
    </source>
</evidence>
<dbReference type="Proteomes" id="UP000054928">
    <property type="component" value="Unassembled WGS sequence"/>
</dbReference>
<evidence type="ECO:0000313" key="2">
    <source>
        <dbReference type="EMBL" id="CEG49052.1"/>
    </source>
</evidence>
<organism evidence="2 3">
    <name type="scientific">Plasmopara halstedii</name>
    <name type="common">Downy mildew of sunflower</name>
    <dbReference type="NCBI Taxonomy" id="4781"/>
    <lineage>
        <taxon>Eukaryota</taxon>
        <taxon>Sar</taxon>
        <taxon>Stramenopiles</taxon>
        <taxon>Oomycota</taxon>
        <taxon>Peronosporomycetes</taxon>
        <taxon>Peronosporales</taxon>
        <taxon>Peronosporaceae</taxon>
        <taxon>Plasmopara</taxon>
    </lineage>
</organism>
<dbReference type="GeneID" id="36401895"/>
<keyword evidence="1" id="KW-0812">Transmembrane</keyword>
<sequence length="82" mass="9518">MIDSVQELDQKKIIKYRAEVTTFGKKVEAPEFNAYRLQAQTSRALSFVLFMVLSNAAAVIHHSWCSPLYILILRHEFFLTRS</sequence>
<dbReference type="EMBL" id="CCYD01003042">
    <property type="protein sequence ID" value="CEG49052.1"/>
    <property type="molecule type" value="Genomic_DNA"/>
</dbReference>
<feature type="transmembrane region" description="Helical" evidence="1">
    <location>
        <begin position="44"/>
        <end position="64"/>
    </location>
</feature>
<dbReference type="AlphaFoldDB" id="A0A0P1B3Y7"/>
<keyword evidence="1" id="KW-0472">Membrane</keyword>
<keyword evidence="3" id="KW-1185">Reference proteome</keyword>
<proteinExistence type="predicted"/>
<evidence type="ECO:0000313" key="3">
    <source>
        <dbReference type="Proteomes" id="UP000054928"/>
    </source>
</evidence>
<keyword evidence="1" id="KW-1133">Transmembrane helix</keyword>
<accession>A0A0P1B3Y7</accession>